<feature type="signal peptide" evidence="1">
    <location>
        <begin position="1"/>
        <end position="21"/>
    </location>
</feature>
<feature type="chain" id="PRO_5046353757" evidence="1">
    <location>
        <begin position="22"/>
        <end position="407"/>
    </location>
</feature>
<dbReference type="Gene3D" id="3.40.50.1820">
    <property type="entry name" value="alpha/beta hydrolase"/>
    <property type="match status" value="1"/>
</dbReference>
<comment type="caution">
    <text evidence="3">The sequence shown here is derived from an EMBL/GenBank/DDBJ whole genome shotgun (WGS) entry which is preliminary data.</text>
</comment>
<proteinExistence type="predicted"/>
<dbReference type="Pfam" id="PF01738">
    <property type="entry name" value="DLH"/>
    <property type="match status" value="1"/>
</dbReference>
<keyword evidence="3" id="KW-0378">Hydrolase</keyword>
<accession>A0ABU3BR36</accession>
<gene>
    <name evidence="3" type="ORF">RM540_08345</name>
</gene>
<protein>
    <submittedName>
        <fullName evidence="3">Dienelactone hydrolase family protein</fullName>
    </submittedName>
</protein>
<dbReference type="GO" id="GO:0016787">
    <property type="term" value="F:hydrolase activity"/>
    <property type="evidence" value="ECO:0007669"/>
    <property type="project" value="UniProtKB-KW"/>
</dbReference>
<dbReference type="InterPro" id="IPR050261">
    <property type="entry name" value="FrsA_esterase"/>
</dbReference>
<dbReference type="InterPro" id="IPR029058">
    <property type="entry name" value="AB_hydrolase_fold"/>
</dbReference>
<dbReference type="RefSeq" id="WP_311663097.1">
    <property type="nucleotide sequence ID" value="NZ_JAVRHT010000016.1"/>
</dbReference>
<dbReference type="SUPFAM" id="SSF53474">
    <property type="entry name" value="alpha/beta-Hydrolases"/>
    <property type="match status" value="1"/>
</dbReference>
<evidence type="ECO:0000313" key="4">
    <source>
        <dbReference type="Proteomes" id="UP001267426"/>
    </source>
</evidence>
<keyword evidence="4" id="KW-1185">Reference proteome</keyword>
<evidence type="ECO:0000256" key="1">
    <source>
        <dbReference type="SAM" id="SignalP"/>
    </source>
</evidence>
<evidence type="ECO:0000313" key="3">
    <source>
        <dbReference type="EMBL" id="MDT0631753.1"/>
    </source>
</evidence>
<name>A0ABU3BR36_9BACT</name>
<dbReference type="EMBL" id="JAVRHT010000016">
    <property type="protein sequence ID" value="MDT0631753.1"/>
    <property type="molecule type" value="Genomic_DNA"/>
</dbReference>
<dbReference type="PANTHER" id="PTHR22946">
    <property type="entry name" value="DIENELACTONE HYDROLASE DOMAIN-CONTAINING PROTEIN-RELATED"/>
    <property type="match status" value="1"/>
</dbReference>
<reference evidence="3 4" key="1">
    <citation type="submission" date="2023-09" db="EMBL/GenBank/DDBJ databases">
        <authorList>
            <person name="Rey-Velasco X."/>
        </authorList>
    </citation>
    <scope>NUCLEOTIDE SEQUENCE [LARGE SCALE GENOMIC DNA]</scope>
    <source>
        <strain evidence="3 4">F394</strain>
    </source>
</reference>
<organism evidence="3 4">
    <name type="scientific">Rubrivirga litoralis</name>
    <dbReference type="NCBI Taxonomy" id="3075598"/>
    <lineage>
        <taxon>Bacteria</taxon>
        <taxon>Pseudomonadati</taxon>
        <taxon>Rhodothermota</taxon>
        <taxon>Rhodothermia</taxon>
        <taxon>Rhodothermales</taxon>
        <taxon>Rubricoccaceae</taxon>
        <taxon>Rubrivirga</taxon>
    </lineage>
</organism>
<evidence type="ECO:0000259" key="2">
    <source>
        <dbReference type="Pfam" id="PF01738"/>
    </source>
</evidence>
<dbReference type="InterPro" id="IPR002925">
    <property type="entry name" value="Dienelactn_hydro"/>
</dbReference>
<keyword evidence="1" id="KW-0732">Signal</keyword>
<sequence>MPLRLRLAALLALVLALPACDGLVNETIPPAEPPDETVQNGVSFGRLFGEPTAAELAAVEADWAGRNTAPSEGRVVGQARAGGATLYVVEHETVANGSPTVTHYGIVRVPDGVADAPVVVVHHGGDGGVQVAAFTANDGVLPFASVFAPIAAETVQVFPVYRSETVDTGALPALGGPYTAGGAPSPWDYDVDDAIALLTATLELFGEETDEDRVAAIGFSRGANVALLQAVRDDRIDAVVDYYGPADFYSEGAQRLTGALLLPESNPTFQQAIGLPGAPYLLNEVLDPLRAADDTYDADADYGPARLDIARRSPGLFADRLSAVQVHHHYRDGIVPFSFSEAFAARAGGAAASFELFPYGAPPASAGDLSILYHAPEAEDMRPSIPTVLAFLGAELGLRAGAPVPAL</sequence>
<feature type="domain" description="Dienelactone hydrolase" evidence="2">
    <location>
        <begin position="207"/>
        <end position="245"/>
    </location>
</feature>
<dbReference type="Proteomes" id="UP001267426">
    <property type="component" value="Unassembled WGS sequence"/>
</dbReference>